<accession>A0A4Z2GET8</accession>
<name>A0A4Z2GET8_9TELE</name>
<reference evidence="1 2" key="1">
    <citation type="submission" date="2019-03" db="EMBL/GenBank/DDBJ databases">
        <title>First draft genome of Liparis tanakae, snailfish: a comprehensive survey of snailfish specific genes.</title>
        <authorList>
            <person name="Kim W."/>
            <person name="Song I."/>
            <person name="Jeong J.-H."/>
            <person name="Kim D."/>
            <person name="Kim S."/>
            <person name="Ryu S."/>
            <person name="Song J.Y."/>
            <person name="Lee S.K."/>
        </authorList>
    </citation>
    <scope>NUCLEOTIDE SEQUENCE [LARGE SCALE GENOMIC DNA]</scope>
    <source>
        <tissue evidence="1">Muscle</tissue>
    </source>
</reference>
<organism evidence="1 2">
    <name type="scientific">Liparis tanakae</name>
    <name type="common">Tanaka's snailfish</name>
    <dbReference type="NCBI Taxonomy" id="230148"/>
    <lineage>
        <taxon>Eukaryota</taxon>
        <taxon>Metazoa</taxon>
        <taxon>Chordata</taxon>
        <taxon>Craniata</taxon>
        <taxon>Vertebrata</taxon>
        <taxon>Euteleostomi</taxon>
        <taxon>Actinopterygii</taxon>
        <taxon>Neopterygii</taxon>
        <taxon>Teleostei</taxon>
        <taxon>Neoteleostei</taxon>
        <taxon>Acanthomorphata</taxon>
        <taxon>Eupercaria</taxon>
        <taxon>Perciformes</taxon>
        <taxon>Cottioidei</taxon>
        <taxon>Cottales</taxon>
        <taxon>Liparidae</taxon>
        <taxon>Liparis</taxon>
    </lineage>
</organism>
<dbReference type="AlphaFoldDB" id="A0A4Z2GET8"/>
<sequence length="69" mass="7400">MEWECADSGAGRSILTPQCPCSSAVAQSASRVGELRESEDWSPLLLLRRWALEQDSEDGEGLSGSSMLG</sequence>
<dbReference type="EMBL" id="SRLO01000561">
    <property type="protein sequence ID" value="TNN52027.1"/>
    <property type="molecule type" value="Genomic_DNA"/>
</dbReference>
<gene>
    <name evidence="1" type="ORF">EYF80_037742</name>
</gene>
<keyword evidence="2" id="KW-1185">Reference proteome</keyword>
<dbReference type="Proteomes" id="UP000314294">
    <property type="component" value="Unassembled WGS sequence"/>
</dbReference>
<proteinExistence type="predicted"/>
<protein>
    <submittedName>
        <fullName evidence="1">Uncharacterized protein</fullName>
    </submittedName>
</protein>
<comment type="caution">
    <text evidence="1">The sequence shown here is derived from an EMBL/GenBank/DDBJ whole genome shotgun (WGS) entry which is preliminary data.</text>
</comment>
<evidence type="ECO:0000313" key="1">
    <source>
        <dbReference type="EMBL" id="TNN52027.1"/>
    </source>
</evidence>
<evidence type="ECO:0000313" key="2">
    <source>
        <dbReference type="Proteomes" id="UP000314294"/>
    </source>
</evidence>